<comment type="caution">
    <text evidence="1">The sequence shown here is derived from an EMBL/GenBank/DDBJ whole genome shotgun (WGS) entry which is preliminary data.</text>
</comment>
<evidence type="ECO:0000313" key="1">
    <source>
        <dbReference type="EMBL" id="KAJ7660477.1"/>
    </source>
</evidence>
<feature type="non-terminal residue" evidence="1">
    <location>
        <position position="1"/>
    </location>
</feature>
<sequence length="82" mass="8967">IRIFGRWESNPGFPPQFYQIFTESGCAPCTTSELPSLLCSGEVGVLNDDRGGGRFSVSAGNKNNQGMRVCVFPRRYSSGDMI</sequence>
<reference evidence="1" key="1">
    <citation type="submission" date="2023-03" db="EMBL/GenBank/DDBJ databases">
        <title>Massive genome expansion in bonnet fungi (Mycena s.s.) driven by repeated elements and novel gene families across ecological guilds.</title>
        <authorList>
            <consortium name="Lawrence Berkeley National Laboratory"/>
            <person name="Harder C.B."/>
            <person name="Miyauchi S."/>
            <person name="Viragh M."/>
            <person name="Kuo A."/>
            <person name="Thoen E."/>
            <person name="Andreopoulos B."/>
            <person name="Lu D."/>
            <person name="Skrede I."/>
            <person name="Drula E."/>
            <person name="Henrissat B."/>
            <person name="Morin E."/>
            <person name="Kohler A."/>
            <person name="Barry K."/>
            <person name="LaButti K."/>
            <person name="Morin E."/>
            <person name="Salamov A."/>
            <person name="Lipzen A."/>
            <person name="Mereny Z."/>
            <person name="Hegedus B."/>
            <person name="Baldrian P."/>
            <person name="Stursova M."/>
            <person name="Weitz H."/>
            <person name="Taylor A."/>
            <person name="Grigoriev I.V."/>
            <person name="Nagy L.G."/>
            <person name="Martin F."/>
            <person name="Kauserud H."/>
        </authorList>
    </citation>
    <scope>NUCLEOTIDE SEQUENCE</scope>
    <source>
        <strain evidence="1">CBHHK067</strain>
    </source>
</reference>
<gene>
    <name evidence="1" type="ORF">B0H17DRAFT_1095311</name>
</gene>
<organism evidence="1 2">
    <name type="scientific">Mycena rosella</name>
    <name type="common">Pink bonnet</name>
    <name type="synonym">Agaricus rosellus</name>
    <dbReference type="NCBI Taxonomy" id="1033263"/>
    <lineage>
        <taxon>Eukaryota</taxon>
        <taxon>Fungi</taxon>
        <taxon>Dikarya</taxon>
        <taxon>Basidiomycota</taxon>
        <taxon>Agaricomycotina</taxon>
        <taxon>Agaricomycetes</taxon>
        <taxon>Agaricomycetidae</taxon>
        <taxon>Agaricales</taxon>
        <taxon>Marasmiineae</taxon>
        <taxon>Mycenaceae</taxon>
        <taxon>Mycena</taxon>
    </lineage>
</organism>
<keyword evidence="2" id="KW-1185">Reference proteome</keyword>
<proteinExistence type="predicted"/>
<name>A0AAD7CV14_MYCRO</name>
<protein>
    <submittedName>
        <fullName evidence="1">Uncharacterized protein</fullName>
    </submittedName>
</protein>
<accession>A0AAD7CV14</accession>
<dbReference type="AlphaFoldDB" id="A0AAD7CV14"/>
<dbReference type="EMBL" id="JARKIE010000261">
    <property type="protein sequence ID" value="KAJ7660477.1"/>
    <property type="molecule type" value="Genomic_DNA"/>
</dbReference>
<dbReference type="Proteomes" id="UP001221757">
    <property type="component" value="Unassembled WGS sequence"/>
</dbReference>
<evidence type="ECO:0000313" key="2">
    <source>
        <dbReference type="Proteomes" id="UP001221757"/>
    </source>
</evidence>